<dbReference type="GO" id="GO:0021954">
    <property type="term" value="P:central nervous system neuron development"/>
    <property type="evidence" value="ECO:0007669"/>
    <property type="project" value="Ensembl"/>
</dbReference>
<feature type="compositionally biased region" description="Basic and acidic residues" evidence="8">
    <location>
        <begin position="1358"/>
        <end position="1380"/>
    </location>
</feature>
<feature type="region of interest" description="Disordered" evidence="8">
    <location>
        <begin position="1099"/>
        <end position="1163"/>
    </location>
</feature>
<dbReference type="OMA" id="FDQERKV"/>
<evidence type="ECO:0000256" key="4">
    <source>
        <dbReference type="ARBA" id="ARBA00022701"/>
    </source>
</evidence>
<dbReference type="InterPro" id="IPR027324">
    <property type="entry name" value="MAP2/MAP4/Tau"/>
</dbReference>
<feature type="compositionally biased region" description="Polar residues" evidence="8">
    <location>
        <begin position="472"/>
        <end position="483"/>
    </location>
</feature>
<feature type="region of interest" description="Disordered" evidence="8">
    <location>
        <begin position="926"/>
        <end position="988"/>
    </location>
</feature>
<feature type="region of interest" description="Disordered" evidence="8">
    <location>
        <begin position="1003"/>
        <end position="1031"/>
    </location>
</feature>
<keyword evidence="3" id="KW-0597">Phosphoprotein</keyword>
<feature type="compositionally biased region" description="Basic residues" evidence="8">
    <location>
        <begin position="1430"/>
        <end position="1439"/>
    </location>
</feature>
<accession>A0A2K5E3G3</accession>
<feature type="region of interest" description="Disordered" evidence="8">
    <location>
        <begin position="607"/>
        <end position="636"/>
    </location>
</feature>
<evidence type="ECO:0000256" key="3">
    <source>
        <dbReference type="ARBA" id="ARBA00022553"/>
    </source>
</evidence>
<feature type="compositionally biased region" description="Polar residues" evidence="8">
    <location>
        <begin position="1613"/>
        <end position="1623"/>
    </location>
</feature>
<feature type="region of interest" description="Disordered" evidence="8">
    <location>
        <begin position="1814"/>
        <end position="1836"/>
    </location>
</feature>
<feature type="region of interest" description="Disordered" evidence="8">
    <location>
        <begin position="1"/>
        <end position="89"/>
    </location>
</feature>
<feature type="region of interest" description="Disordered" evidence="8">
    <location>
        <begin position="1300"/>
        <end position="1382"/>
    </location>
</feature>
<comment type="subcellular location">
    <subcellularLocation>
        <location evidence="1 7">Cytoplasm</location>
        <location evidence="1 7">Cytoskeleton</location>
    </subcellularLocation>
</comment>
<dbReference type="GO" id="GO:0000226">
    <property type="term" value="P:microtubule cytoskeleton organization"/>
    <property type="evidence" value="ECO:0007669"/>
    <property type="project" value="TreeGrafter"/>
</dbReference>
<dbReference type="PANTHER" id="PTHR11501">
    <property type="entry name" value="MICROTUBULE-ASSOCIATED PROTEIN"/>
    <property type="match status" value="1"/>
</dbReference>
<feature type="compositionally biased region" description="Low complexity" evidence="8">
    <location>
        <begin position="1591"/>
        <end position="1607"/>
    </location>
</feature>
<feature type="region of interest" description="Disordered" evidence="8">
    <location>
        <begin position="1407"/>
        <end position="1466"/>
    </location>
</feature>
<keyword evidence="6 7" id="KW-0206">Cytoskeleton</keyword>
<feature type="compositionally biased region" description="Basic and acidic residues" evidence="8">
    <location>
        <begin position="174"/>
        <end position="194"/>
    </location>
</feature>
<evidence type="ECO:0000256" key="2">
    <source>
        <dbReference type="ARBA" id="ARBA00022490"/>
    </source>
</evidence>
<evidence type="ECO:0000256" key="6">
    <source>
        <dbReference type="ARBA" id="ARBA00023212"/>
    </source>
</evidence>
<feature type="compositionally biased region" description="Basic and acidic residues" evidence="8">
    <location>
        <begin position="1"/>
        <end position="11"/>
    </location>
</feature>
<dbReference type="GO" id="GO:0005874">
    <property type="term" value="C:microtubule"/>
    <property type="evidence" value="ECO:0007669"/>
    <property type="project" value="UniProtKB-KW"/>
</dbReference>
<dbReference type="GO" id="GO:0008017">
    <property type="term" value="F:microtubule binding"/>
    <property type="evidence" value="ECO:0007669"/>
    <property type="project" value="InterPro"/>
</dbReference>
<sequence>MADERKDEAKAPHWTSAQLTEASAHSHPPEIKDQGGAGEGLVRSANGFPYREDEEGAFGEHGSQGTYSNTKENGINGELTSADRETAEEVSARIVQVVTAEAVAVLKGEQEKEAQHKDQTAALPLAAEETANLPPSPPPSPASEQTVTVEEDLLTASKMEFHDQQELTSSAAEPLDKKEKESEKQSKPGEDLKHAALVSQPETTKTYPAEKDMQGTEEEKAPPALFGHTLVANLEDMKQMTEPSLVVPGIDLPKEPPTPKEQKDWFIEMPTEAKKDEWGLVAPVSPGPLTPMREKDVFDDIPKWEGKQFDSPMPSPFQGGSFTLPLDVMKSEIVTETSPFAPAFLQPDDKKSLQQTSGPATAKDSSEIEEPHKDKPDKMAEVPPSEAMTLPKDAHIPVVEEHVMGKVLEEEKEAIKQETVQQKDTFTPGGQEPTLTEKEPELKLEEKTTISDKEAVPKETRPPKLADEETGIIQTSTEHTFSVQKGHEPTMDMLKQDSFPVSLEQAVTDSAVTSKTLEKAMIEPSALIEKSSIQELFDMRVDDKDKIEGVGAATSAELDMPFYEDKSGMSKYFETSVLKEEATKSIQPGSDYYELSDTRETVHESIDTMSPMHKNGDKEFQTGKESQPSPPAQEAGYSTLAQSYPSDLPEEPSSPQERMFTIDPKVYGEKRDLHSKNKDDLTLSRSLGLGGRSAIEQRSMSINLPMSCLDSIALGFNFGRGHDLSPLASDILTNTSGSMDEGDDYLPATTPALEKAPCFPVESKEEEQMEKVKATGEENTQVETTCESPFLAKDFYKNGTVMAPDLPEMLDLAGTRSRLASVSADAEVARRKSVPSETVVEDSRTGLPPVTDENHVIVKTDSQLEDLGYCVFNKYTVPLPSPVQDSENLSGESGSFYEGTDDKVRRDLATDLSLIEVKLAAAGRVKDEFGVDKEASPPISGDKSGLSKEFDQERKASDRLDTVLEKSEEHADSKEHAKKTEEAGDKVETFGLGVTYEQALAKDLSIPTDASSEKAEKGLSSVPEVAEVEPSKKAEQGLDFAANKAVQGQIDVKISDFGQMASGLNIDARKATELKLEATQDMTPSSKAPQEADAFMGVESGHMKEGTKVSETEVKEKVAKPDLVHQEAVDKEESYESSGEHESLTMESLKADEGKKEISPESSLIQDEIAIKLSVEIPCPPTVSEADLATDERADVQMEFIQGPKEESKETPDISITPSDVAEPVHEAIVSEPAEVQSEEEEIEAQGEYDKLLFRSDTLQITDLGASGAREEFVETCPGEHKGVIESIVTIEDDFITVVQTTTDEGESGSHSVRFAALDQPEVERRPSPRDEEEFEVEEAAEAQAEPKDGSPEAPASPEREEVALSEYKTETYDDYKDETTIDDSIMDADSLWVDTQDDDRSIMTEQLETIPKEEKAEKEARRSSLEKHRKEKPFKTGRGRISTPERKVAKKEPSTVSRDEVRRKKAVYKKAELAKKTEVQAHSPSRKFILKPAIKYTRPTHLSCVKRKTTAAGGESAVAPSVFKQAKDKVSDGVTKSPEKRSSLPRPSSILPPRRGVSGDRDENSFSLNSSISSSARRTTRSEPIRRAGKSGTSTPTTPGSTAITPGTPPSYSSRTPGTPGTPSYPRTPHTPGTPKSAILVPSEKKVAIIRTPPKSPATPKQLRLINQPLPDLKNVKSKIGSTDNIKYQPKGGQVRILNKKIDFSKVQSRCGSKDNIKHSAGGGNVQIVTKKIDLSHVTSKCGSLKNIRHRPGGGRVKIESVKLDFKEKAQAKVGSLDNAHHVPGGGNVKIDSQKLNFREHAKARVDHGAEIITQSPGRSSVASPRRLSNVSSSGSINLLESPQLATLAEDVTAALAKQGL</sequence>
<feature type="compositionally biased region" description="Basic and acidic residues" evidence="8">
    <location>
        <begin position="109"/>
        <end position="119"/>
    </location>
</feature>
<feature type="compositionally biased region" description="Basic and acidic residues" evidence="8">
    <location>
        <begin position="945"/>
        <end position="988"/>
    </location>
</feature>
<dbReference type="GeneTree" id="ENSGT00940000156597"/>
<proteinExistence type="predicted"/>
<feature type="region of interest" description="Disordered" evidence="8">
    <location>
        <begin position="1510"/>
        <end position="1642"/>
    </location>
</feature>
<dbReference type="Pfam" id="PF00418">
    <property type="entry name" value="Tubulin-binding"/>
    <property type="match status" value="4"/>
</dbReference>
<dbReference type="Ensembl" id="ENSANAT00000045722.1">
    <property type="protein sequence ID" value="ENSANAP00000027703.1"/>
    <property type="gene ID" value="ENSANAG00000031569.1"/>
</dbReference>
<keyword evidence="2 7" id="KW-0963">Cytoplasm</keyword>
<feature type="region of interest" description="Disordered" evidence="8">
    <location>
        <begin position="109"/>
        <end position="223"/>
    </location>
</feature>
<dbReference type="InterPro" id="IPR001084">
    <property type="entry name" value="MAP_tubulin-bd_rpt"/>
</dbReference>
<dbReference type="GO" id="GO:0043005">
    <property type="term" value="C:neuron projection"/>
    <property type="evidence" value="ECO:0007669"/>
    <property type="project" value="TreeGrafter"/>
</dbReference>
<feature type="region of interest" description="Disordered" evidence="8">
    <location>
        <begin position="339"/>
        <end position="397"/>
    </location>
</feature>
<organism evidence="10 11">
    <name type="scientific">Aotus nancymaae</name>
    <name type="common">Ma's night monkey</name>
    <dbReference type="NCBI Taxonomy" id="37293"/>
    <lineage>
        <taxon>Eukaryota</taxon>
        <taxon>Metazoa</taxon>
        <taxon>Chordata</taxon>
        <taxon>Craniata</taxon>
        <taxon>Vertebrata</taxon>
        <taxon>Euteleostomi</taxon>
        <taxon>Mammalia</taxon>
        <taxon>Eutheria</taxon>
        <taxon>Euarchontoglires</taxon>
        <taxon>Primates</taxon>
        <taxon>Haplorrhini</taxon>
        <taxon>Platyrrhini</taxon>
        <taxon>Aotidae</taxon>
        <taxon>Aotus</taxon>
    </lineage>
</organism>
<reference evidence="10" key="2">
    <citation type="submission" date="2025-09" db="UniProtKB">
        <authorList>
            <consortium name="Ensembl"/>
        </authorList>
    </citation>
    <scope>IDENTIFICATION</scope>
</reference>
<evidence type="ECO:0000256" key="1">
    <source>
        <dbReference type="ARBA" id="ARBA00004245"/>
    </source>
</evidence>
<feature type="compositionally biased region" description="Low complexity" evidence="8">
    <location>
        <begin position="1566"/>
        <end position="1578"/>
    </location>
</feature>
<feature type="compositionally biased region" description="Basic and acidic residues" evidence="8">
    <location>
        <begin position="1526"/>
        <end position="1543"/>
    </location>
</feature>
<evidence type="ECO:0000313" key="10">
    <source>
        <dbReference type="Ensembl" id="ENSANAP00000027703.1"/>
    </source>
</evidence>
<dbReference type="GO" id="GO:0002162">
    <property type="term" value="F:dystroglycan binding"/>
    <property type="evidence" value="ECO:0007669"/>
    <property type="project" value="Ensembl"/>
</dbReference>
<dbReference type="GO" id="GO:0048813">
    <property type="term" value="P:dendrite morphogenesis"/>
    <property type="evidence" value="ECO:0007669"/>
    <property type="project" value="Ensembl"/>
</dbReference>
<dbReference type="Proteomes" id="UP000233020">
    <property type="component" value="Unplaced"/>
</dbReference>
<feature type="compositionally biased region" description="Polar residues" evidence="8">
    <location>
        <begin position="63"/>
        <end position="73"/>
    </location>
</feature>
<dbReference type="Pfam" id="PF08377">
    <property type="entry name" value="MAP2_projctn"/>
    <property type="match status" value="1"/>
</dbReference>
<evidence type="ECO:0000256" key="8">
    <source>
        <dbReference type="SAM" id="MobiDB-lite"/>
    </source>
</evidence>
<evidence type="ECO:0000313" key="11">
    <source>
        <dbReference type="Proteomes" id="UP000233020"/>
    </source>
</evidence>
<dbReference type="GO" id="GO:0005929">
    <property type="term" value="C:cilium"/>
    <property type="evidence" value="ECO:0007669"/>
    <property type="project" value="Ensembl"/>
</dbReference>
<dbReference type="OrthoDB" id="9378527at2759"/>
<reference evidence="10" key="1">
    <citation type="submission" date="2025-08" db="UniProtKB">
        <authorList>
            <consortium name="Ensembl"/>
        </authorList>
    </citation>
    <scope>IDENTIFICATION</scope>
</reference>
<dbReference type="PANTHER" id="PTHR11501:SF15">
    <property type="entry name" value="MICROTUBULE-ASSOCIATED PROTEIN 2"/>
    <property type="match status" value="1"/>
</dbReference>
<feature type="compositionally biased region" description="Low complexity" evidence="8">
    <location>
        <begin position="1545"/>
        <end position="1556"/>
    </location>
</feature>
<feature type="region of interest" description="Disordered" evidence="8">
    <location>
        <begin position="1201"/>
        <end position="1222"/>
    </location>
</feature>
<feature type="compositionally biased region" description="Acidic residues" evidence="8">
    <location>
        <begin position="1331"/>
        <end position="1341"/>
    </location>
</feature>
<feature type="compositionally biased region" description="Basic and acidic residues" evidence="8">
    <location>
        <begin position="1411"/>
        <end position="1429"/>
    </location>
</feature>
<evidence type="ECO:0000259" key="9">
    <source>
        <dbReference type="Pfam" id="PF08377"/>
    </source>
</evidence>
<keyword evidence="5" id="KW-0677">Repeat</keyword>
<dbReference type="PROSITE" id="PS00229">
    <property type="entry name" value="TAU_MAP_1"/>
    <property type="match status" value="2"/>
</dbReference>
<protein>
    <recommendedName>
        <fullName evidence="7">Microtubule-associated protein</fullName>
    </recommendedName>
</protein>
<name>A0A2K5E3G3_AOTNA</name>
<dbReference type="InterPro" id="IPR013588">
    <property type="entry name" value="MAP2_projctn"/>
</dbReference>
<dbReference type="GO" id="GO:0005886">
    <property type="term" value="C:plasma membrane"/>
    <property type="evidence" value="ECO:0007669"/>
    <property type="project" value="Ensembl"/>
</dbReference>
<evidence type="ECO:0000256" key="5">
    <source>
        <dbReference type="ARBA" id="ARBA00022737"/>
    </source>
</evidence>
<feature type="compositionally biased region" description="Basic and acidic residues" evidence="8">
    <location>
        <begin position="435"/>
        <end position="467"/>
    </location>
</feature>
<gene>
    <name evidence="10" type="primary">MAP2</name>
</gene>
<feature type="compositionally biased region" description="Basic and acidic residues" evidence="8">
    <location>
        <begin position="926"/>
        <end position="935"/>
    </location>
</feature>
<feature type="domain" description="MAP2/Tau projection" evidence="9">
    <location>
        <begin position="377"/>
        <end position="1509"/>
    </location>
</feature>
<keyword evidence="4 7" id="KW-0493">Microtubule</keyword>
<feature type="compositionally biased region" description="Low complexity" evidence="8">
    <location>
        <begin position="120"/>
        <end position="133"/>
    </location>
</feature>
<feature type="compositionally biased region" description="Basic and acidic residues" evidence="8">
    <location>
        <begin position="1444"/>
        <end position="1463"/>
    </location>
</feature>
<feature type="compositionally biased region" description="Basic and acidic residues" evidence="8">
    <location>
        <begin position="208"/>
        <end position="221"/>
    </location>
</feature>
<feature type="region of interest" description="Disordered" evidence="8">
    <location>
        <begin position="410"/>
        <end position="485"/>
    </location>
</feature>
<evidence type="ECO:0000256" key="7">
    <source>
        <dbReference type="RuleBase" id="RU000686"/>
    </source>
</evidence>
<dbReference type="STRING" id="37293.ENSANAP00000027703"/>
<keyword evidence="11" id="KW-1185">Reference proteome</keyword>
<feature type="compositionally biased region" description="Basic and acidic residues" evidence="8">
    <location>
        <begin position="364"/>
        <end position="380"/>
    </location>
</feature>
<feature type="compositionally biased region" description="Basic and acidic residues" evidence="8">
    <location>
        <begin position="1101"/>
        <end position="1159"/>
    </location>
</feature>
<dbReference type="PROSITE" id="PS51491">
    <property type="entry name" value="TAU_MAP_2"/>
    <property type="match status" value="4"/>
</dbReference>
<dbReference type="GO" id="GO:0005829">
    <property type="term" value="C:cytosol"/>
    <property type="evidence" value="ECO:0007669"/>
    <property type="project" value="Ensembl"/>
</dbReference>